<reference evidence="10 11" key="1">
    <citation type="submission" date="2021-06" db="EMBL/GenBank/DDBJ databases">
        <title>A haploid diamondback moth (Plutella xylostella L.) genome assembly resolves 31 chromosomes and identifies a diamide resistance mutation.</title>
        <authorList>
            <person name="Ward C.M."/>
            <person name="Perry K.D."/>
            <person name="Baker G."/>
            <person name="Powis K."/>
            <person name="Heckel D.G."/>
            <person name="Baxter S.W."/>
        </authorList>
    </citation>
    <scope>NUCLEOTIDE SEQUENCE [LARGE SCALE GENOMIC DNA]</scope>
    <source>
        <strain evidence="10 11">LV</strain>
        <tissue evidence="10">Single pupa</tissue>
    </source>
</reference>
<evidence type="ECO:0000313" key="10">
    <source>
        <dbReference type="EMBL" id="KAG7296278.1"/>
    </source>
</evidence>
<dbReference type="Pfam" id="PF02845">
    <property type="entry name" value="CUE"/>
    <property type="match status" value="1"/>
</dbReference>
<gene>
    <name evidence="10" type="ORF">JYU34_021403</name>
</gene>
<feature type="transmembrane region" description="Helical" evidence="8">
    <location>
        <begin position="56"/>
        <end position="74"/>
    </location>
</feature>
<keyword evidence="8" id="KW-0812">Transmembrane</keyword>
<dbReference type="InterPro" id="IPR003892">
    <property type="entry name" value="CUE"/>
</dbReference>
<sequence>MALTVDKLTNENRFSGDSLIQFLLYLPFGLVLLTVRVVLVLVLWIASIILPKKSSFSHLLSVLACCTFGVYVKLKGKRDPRCSLLVANYVSALDSLACAHALGTISLRKWKVPPFFASSLGIRSAAQFVRKEHFADSPRPVLLQPEGGATNGRGLLQFCDWPFQIGGRVQPVAITVERPFTNVTVHRPLDSGLPWADVLWFLFTPVTVYQVTLLPVVERADAAEEAFVETVRGSIANALGVEATAYRWEHVWAGRRRRVDLRPLAEQVRQVLPRVPRADILRDLAITRSVDLTITNFLEGTTPYTPEPEVEPETPGPSAAPKYVTPAPTGVFPKNAKERQQSFQERKLQMIAAARQRYIEKHGLDVAGNC</sequence>
<feature type="transmembrane region" description="Helical" evidence="8">
    <location>
        <begin position="22"/>
        <end position="50"/>
    </location>
</feature>
<comment type="subcellular location">
    <subcellularLocation>
        <location evidence="1">Endoplasmic reticulum membrane</location>
        <topology evidence="1">Peripheral membrane protein</topology>
    </subcellularLocation>
    <subcellularLocation>
        <location evidence="2">Lipid droplet</location>
    </subcellularLocation>
</comment>
<evidence type="ECO:0000256" key="3">
    <source>
        <dbReference type="ARBA" id="ARBA00022677"/>
    </source>
</evidence>
<dbReference type="PROSITE" id="PS51140">
    <property type="entry name" value="CUE"/>
    <property type="match status" value="1"/>
</dbReference>
<keyword evidence="4" id="KW-0256">Endoplasmic reticulum</keyword>
<keyword evidence="3" id="KW-0551">Lipid droplet</keyword>
<evidence type="ECO:0000256" key="1">
    <source>
        <dbReference type="ARBA" id="ARBA00004406"/>
    </source>
</evidence>
<evidence type="ECO:0000313" key="11">
    <source>
        <dbReference type="Proteomes" id="UP000823941"/>
    </source>
</evidence>
<evidence type="ECO:0000256" key="5">
    <source>
        <dbReference type="ARBA" id="ARBA00023136"/>
    </source>
</evidence>
<evidence type="ECO:0000256" key="7">
    <source>
        <dbReference type="SAM" id="MobiDB-lite"/>
    </source>
</evidence>
<evidence type="ECO:0000256" key="6">
    <source>
        <dbReference type="ARBA" id="ARBA00035634"/>
    </source>
</evidence>
<comment type="caution">
    <text evidence="10">The sequence shown here is derived from an EMBL/GenBank/DDBJ whole genome shotgun (WGS) entry which is preliminary data.</text>
</comment>
<keyword evidence="8" id="KW-1133">Transmembrane helix</keyword>
<evidence type="ECO:0000256" key="4">
    <source>
        <dbReference type="ARBA" id="ARBA00022824"/>
    </source>
</evidence>
<dbReference type="Proteomes" id="UP000823941">
    <property type="component" value="Chromosome 29"/>
</dbReference>
<organism evidence="10 11">
    <name type="scientific">Plutella xylostella</name>
    <name type="common">Diamondback moth</name>
    <name type="synonym">Plutella maculipennis</name>
    <dbReference type="NCBI Taxonomy" id="51655"/>
    <lineage>
        <taxon>Eukaryota</taxon>
        <taxon>Metazoa</taxon>
        <taxon>Ecdysozoa</taxon>
        <taxon>Arthropoda</taxon>
        <taxon>Hexapoda</taxon>
        <taxon>Insecta</taxon>
        <taxon>Pterygota</taxon>
        <taxon>Neoptera</taxon>
        <taxon>Endopterygota</taxon>
        <taxon>Lepidoptera</taxon>
        <taxon>Glossata</taxon>
        <taxon>Ditrysia</taxon>
        <taxon>Yponomeutoidea</taxon>
        <taxon>Plutellidae</taxon>
        <taxon>Plutella</taxon>
    </lineage>
</organism>
<dbReference type="PANTHER" id="PTHR15486">
    <property type="entry name" value="ANCIENT UBIQUITOUS PROTEIN"/>
    <property type="match status" value="1"/>
</dbReference>
<name>A0ABQ7PTH2_PLUXY</name>
<dbReference type="PANTHER" id="PTHR15486:SF96">
    <property type="entry name" value="LIPID DROPLET-REGULATING VLDL ASSEMBLY FACTOR AUP1"/>
    <property type="match status" value="1"/>
</dbReference>
<evidence type="ECO:0000259" key="9">
    <source>
        <dbReference type="PROSITE" id="PS51140"/>
    </source>
</evidence>
<evidence type="ECO:0000256" key="8">
    <source>
        <dbReference type="SAM" id="Phobius"/>
    </source>
</evidence>
<evidence type="ECO:0000256" key="2">
    <source>
        <dbReference type="ARBA" id="ARBA00004502"/>
    </source>
</evidence>
<comment type="similarity">
    <text evidence="6">Belongs to the AUP1 family.</text>
</comment>
<proteinExistence type="inferred from homology"/>
<keyword evidence="5 8" id="KW-0472">Membrane</keyword>
<dbReference type="Gene3D" id="1.10.8.10">
    <property type="entry name" value="DNA helicase RuvA subunit, C-terminal domain"/>
    <property type="match status" value="1"/>
</dbReference>
<feature type="domain" description="CUE" evidence="9">
    <location>
        <begin position="260"/>
        <end position="302"/>
    </location>
</feature>
<dbReference type="EMBL" id="JAHIBW010000029">
    <property type="protein sequence ID" value="KAG7296278.1"/>
    <property type="molecule type" value="Genomic_DNA"/>
</dbReference>
<keyword evidence="11" id="KW-1185">Reference proteome</keyword>
<protein>
    <recommendedName>
        <fullName evidence="9">CUE domain-containing protein</fullName>
    </recommendedName>
</protein>
<accession>A0ABQ7PTH2</accession>
<feature type="region of interest" description="Disordered" evidence="7">
    <location>
        <begin position="300"/>
        <end position="322"/>
    </location>
</feature>